<keyword evidence="3" id="KW-1185">Reference proteome</keyword>
<dbReference type="KEGG" id="fae:FAES_0394"/>
<feature type="compositionally biased region" description="Gly residues" evidence="1">
    <location>
        <begin position="244"/>
        <end position="265"/>
    </location>
</feature>
<dbReference type="EMBL" id="HE796683">
    <property type="protein sequence ID" value="CCG98406.1"/>
    <property type="molecule type" value="Genomic_DNA"/>
</dbReference>
<evidence type="ECO:0000313" key="3">
    <source>
        <dbReference type="Proteomes" id="UP000011058"/>
    </source>
</evidence>
<evidence type="ECO:0000313" key="2">
    <source>
        <dbReference type="EMBL" id="CCG98406.1"/>
    </source>
</evidence>
<protein>
    <submittedName>
        <fullName evidence="2">Uncharacterized protein</fullName>
    </submittedName>
</protein>
<dbReference type="STRING" id="1166018.FAES_0394"/>
<accession>I0K2Q3</accession>
<sequence>MQNVTTFDQYMSMLVNMGVPSAATRTATYNTGDYEGGLILSTDPAQSHVPPSFISVPDVDTLKTLCGLQDSFFEANQAANTLPIPTATEALTAINNPLDNNVCMALSAYIFGNSQLVAPWKDTLNRLRFPMQVAVFTANVINVQAGNPLILKGTDSNPIGLGCDTLNIEAGGQVITQGPGTVTADVMNSAQAAYGAGDAPTTNLLSVGGDGGSGGDGSSTANAPAGPKGPDATTSGKSGCNAAGKGGQGPDAGDATDGGPGGTGGNASEINYSVTTMNGNYLAGSIGGNGGNGGNGGSGGNGGPGGAGGNGCRDCGQGPQGPGGKGGNAGKGGIGGNGGNGSTVYINYQNGSPTISTSTQKASGGNAGNAGNAGSPGVGNPNGAGGTTAPGVNGGTGGQPGKIIINGSASN</sequence>
<organism evidence="2 3">
    <name type="scientific">Fibrella aestuarina BUZ 2</name>
    <dbReference type="NCBI Taxonomy" id="1166018"/>
    <lineage>
        <taxon>Bacteria</taxon>
        <taxon>Pseudomonadati</taxon>
        <taxon>Bacteroidota</taxon>
        <taxon>Cytophagia</taxon>
        <taxon>Cytophagales</taxon>
        <taxon>Spirosomataceae</taxon>
        <taxon>Fibrella</taxon>
    </lineage>
</organism>
<dbReference type="HOGENOM" id="CLU_668596_0_0_10"/>
<dbReference type="eggNOG" id="ENOG5030JWJ">
    <property type="taxonomic scope" value="Bacteria"/>
</dbReference>
<name>I0K2Q3_9BACT</name>
<dbReference type="RefSeq" id="WP_015329506.1">
    <property type="nucleotide sequence ID" value="NC_020054.1"/>
</dbReference>
<feature type="compositionally biased region" description="Polar residues" evidence="1">
    <location>
        <begin position="351"/>
        <end position="361"/>
    </location>
</feature>
<dbReference type="AlphaFoldDB" id="I0K2Q3"/>
<dbReference type="OrthoDB" id="1365160at2"/>
<dbReference type="Proteomes" id="UP000011058">
    <property type="component" value="Chromosome"/>
</dbReference>
<proteinExistence type="predicted"/>
<feature type="compositionally biased region" description="Gly residues" evidence="1">
    <location>
        <begin position="208"/>
        <end position="217"/>
    </location>
</feature>
<dbReference type="PATRIC" id="fig|1166018.3.peg.401"/>
<evidence type="ECO:0000256" key="1">
    <source>
        <dbReference type="SAM" id="MobiDB-lite"/>
    </source>
</evidence>
<gene>
    <name evidence="2" type="ORF">FAES_0394</name>
</gene>
<feature type="compositionally biased region" description="Gly residues" evidence="1">
    <location>
        <begin position="374"/>
        <end position="400"/>
    </location>
</feature>
<feature type="region of interest" description="Disordered" evidence="1">
    <location>
        <begin position="351"/>
        <end position="411"/>
    </location>
</feature>
<reference evidence="2 3" key="1">
    <citation type="journal article" date="2012" name="J. Bacteriol.">
        <title>Genome Sequence of Fibrella aestuarina BUZ 2T, a Filamentous Marine Bacterium.</title>
        <authorList>
            <person name="Filippini M."/>
            <person name="Qi W."/>
            <person name="Blom J."/>
            <person name="Goesmann A."/>
            <person name="Smits T.H."/>
            <person name="Bagheri H.C."/>
        </authorList>
    </citation>
    <scope>NUCLEOTIDE SEQUENCE [LARGE SCALE GENOMIC DNA]</scope>
    <source>
        <strain evidence="3">BUZ 2T</strain>
    </source>
</reference>
<feature type="region of interest" description="Disordered" evidence="1">
    <location>
        <begin position="204"/>
        <end position="270"/>
    </location>
</feature>